<feature type="domain" description="Xylose isomerase-like TIM barrel" evidence="1">
    <location>
        <begin position="26"/>
        <end position="280"/>
    </location>
</feature>
<reference evidence="2" key="2">
    <citation type="submission" date="2021-04" db="EMBL/GenBank/DDBJ databases">
        <authorList>
            <person name="Liu J."/>
        </authorList>
    </citation>
    <scope>NUCLEOTIDE SEQUENCE</scope>
    <source>
        <strain evidence="2">BAD-6</strain>
    </source>
</reference>
<dbReference type="PANTHER" id="PTHR12110:SF53">
    <property type="entry name" value="BLR5974 PROTEIN"/>
    <property type="match status" value="1"/>
</dbReference>
<dbReference type="SUPFAM" id="SSF51658">
    <property type="entry name" value="Xylose isomerase-like"/>
    <property type="match status" value="1"/>
</dbReference>
<evidence type="ECO:0000259" key="1">
    <source>
        <dbReference type="Pfam" id="PF01261"/>
    </source>
</evidence>
<name>A0A8J7W6R2_9FIRM</name>
<dbReference type="AlphaFoldDB" id="A0A8J7W6R2"/>
<organism evidence="2 3">
    <name type="scientific">Sinanaerobacter chloroacetimidivorans</name>
    <dbReference type="NCBI Taxonomy" id="2818044"/>
    <lineage>
        <taxon>Bacteria</taxon>
        <taxon>Bacillati</taxon>
        <taxon>Bacillota</taxon>
        <taxon>Clostridia</taxon>
        <taxon>Peptostreptococcales</taxon>
        <taxon>Anaerovoracaceae</taxon>
        <taxon>Sinanaerobacter</taxon>
    </lineage>
</organism>
<dbReference type="InterPro" id="IPR013022">
    <property type="entry name" value="Xyl_isomerase-like_TIM-brl"/>
</dbReference>
<dbReference type="InterPro" id="IPR050312">
    <property type="entry name" value="IolE/XylAMocC-like"/>
</dbReference>
<dbReference type="InterPro" id="IPR036237">
    <property type="entry name" value="Xyl_isomerase-like_sf"/>
</dbReference>
<accession>A0A8J7W6R2</accession>
<gene>
    <name evidence="2" type="ORF">KCX82_20045</name>
</gene>
<dbReference type="Pfam" id="PF01261">
    <property type="entry name" value="AP_endonuc_2"/>
    <property type="match status" value="1"/>
</dbReference>
<evidence type="ECO:0000313" key="3">
    <source>
        <dbReference type="Proteomes" id="UP000675664"/>
    </source>
</evidence>
<proteinExistence type="predicted"/>
<keyword evidence="2" id="KW-0413">Isomerase</keyword>
<sequence>MNDYVIGINLPDSTNLTNLEAELTRIQRDGFDACEINLSTFPLIIGGELQPMVVEHVKEILKRYPLRYTAHAGYGLDLRNLEEHTMHRAVLFSSIDACAALGITPLNLHYEVQTLYTAREKAFFDAHAEAAEYGLNLGVQINIENIEIEYASKAAEFVRAVNHPNLGMTLDLGHLFLSATHFGYDFMETVKDCAPLLRHLHINDNTGDFELLRMTNFDIYKTMDRNYRFAFGRGDIHIPPFWGKVPLKEAFAVIKKAGYQGVWLCEYYNQSFLPFNKEVQERVRREIENA</sequence>
<dbReference type="EMBL" id="JAGSND010000022">
    <property type="protein sequence ID" value="MBR0600180.1"/>
    <property type="molecule type" value="Genomic_DNA"/>
</dbReference>
<protein>
    <submittedName>
        <fullName evidence="2">Sugar phosphate isomerase/epimerase</fullName>
    </submittedName>
</protein>
<evidence type="ECO:0000313" key="2">
    <source>
        <dbReference type="EMBL" id="MBR0600180.1"/>
    </source>
</evidence>
<comment type="caution">
    <text evidence="2">The sequence shown here is derived from an EMBL/GenBank/DDBJ whole genome shotgun (WGS) entry which is preliminary data.</text>
</comment>
<dbReference type="Proteomes" id="UP000675664">
    <property type="component" value="Unassembled WGS sequence"/>
</dbReference>
<dbReference type="PANTHER" id="PTHR12110">
    <property type="entry name" value="HYDROXYPYRUVATE ISOMERASE"/>
    <property type="match status" value="1"/>
</dbReference>
<dbReference type="RefSeq" id="WP_227020294.1">
    <property type="nucleotide sequence ID" value="NZ_JAGSND010000022.1"/>
</dbReference>
<dbReference type="Gene3D" id="3.20.20.150">
    <property type="entry name" value="Divalent-metal-dependent TIM barrel enzymes"/>
    <property type="match status" value="1"/>
</dbReference>
<reference evidence="2" key="1">
    <citation type="submission" date="2021-04" db="EMBL/GenBank/DDBJ databases">
        <title>Sinoanaerobacter chloroacetimidivorans sp. nov., an obligate anaerobic bacterium isolated from anaerobic sludge.</title>
        <authorList>
            <person name="Bao Y."/>
        </authorList>
    </citation>
    <scope>NUCLEOTIDE SEQUENCE</scope>
    <source>
        <strain evidence="2">BAD-6</strain>
    </source>
</reference>
<keyword evidence="3" id="KW-1185">Reference proteome</keyword>
<dbReference type="GO" id="GO:0016853">
    <property type="term" value="F:isomerase activity"/>
    <property type="evidence" value="ECO:0007669"/>
    <property type="project" value="UniProtKB-KW"/>
</dbReference>